<dbReference type="Proteomes" id="UP000219050">
    <property type="component" value="Chromosome"/>
</dbReference>
<name>A0A291LXW5_9RHOB</name>
<organism evidence="1 2">
    <name type="scientific">Pacificitalea manganoxidans</name>
    <dbReference type="NCBI Taxonomy" id="1411902"/>
    <lineage>
        <taxon>Bacteria</taxon>
        <taxon>Pseudomonadati</taxon>
        <taxon>Pseudomonadota</taxon>
        <taxon>Alphaproteobacteria</taxon>
        <taxon>Rhodobacterales</taxon>
        <taxon>Paracoccaceae</taxon>
        <taxon>Pacificitalea</taxon>
    </lineage>
</organism>
<evidence type="ECO:0000313" key="1">
    <source>
        <dbReference type="EMBL" id="ATI41477.1"/>
    </source>
</evidence>
<dbReference type="RefSeq" id="WP_097372908.1">
    <property type="nucleotide sequence ID" value="NZ_CP021404.1"/>
</dbReference>
<gene>
    <name evidence="1" type="ORF">CBW24_05320</name>
</gene>
<sequence length="287" mass="29616">MPFSLPLVRPSGPVPRSRTAVCARSTICARRVAAVLGLALALALPAGARAQSDSGLGLIAGEVRLEAQTGGDAGMGSVALGSIWQVGSHHLLQLDLGAAAYDSVRTGRIAGHLSLQTAPGRKYGLFGVYEDVDEAAVQSYLGGVEAMWALAPGLRAEGQLGAGVVQPASTDFLFGAGRLTRAAGAVEFAAGYQIAAIDELDMGLTVHSVDLGVARVRGPLRLGAALRHDRITGSGRGADHRDTALVLSVGWRFGGRAGQGGDQGVGDRLFHTPRPVAPLWRAGVMRF</sequence>
<keyword evidence="2" id="KW-1185">Reference proteome</keyword>
<dbReference type="OrthoDB" id="7876934at2"/>
<evidence type="ECO:0000313" key="2">
    <source>
        <dbReference type="Proteomes" id="UP000219050"/>
    </source>
</evidence>
<dbReference type="EMBL" id="CP021404">
    <property type="protein sequence ID" value="ATI41477.1"/>
    <property type="molecule type" value="Genomic_DNA"/>
</dbReference>
<protein>
    <submittedName>
        <fullName evidence="1">Uncharacterized protein</fullName>
    </submittedName>
</protein>
<accession>A0A291LXW5</accession>
<dbReference type="AlphaFoldDB" id="A0A291LXW5"/>
<proteinExistence type="predicted"/>
<dbReference type="KEGG" id="cmag:CBW24_05320"/>
<reference evidence="1 2" key="1">
    <citation type="submission" date="2017-05" db="EMBL/GenBank/DDBJ databases">
        <title>Comparative genomic and metabolic analysis of manganese-oxidizing mechanisms in Celeribater manganoxidans DY25T: its adaption to the environment of polymetallic nodule.</title>
        <authorList>
            <person name="Wang X."/>
        </authorList>
    </citation>
    <scope>NUCLEOTIDE SEQUENCE [LARGE SCALE GENOMIC DNA]</scope>
    <source>
        <strain evidence="1 2">DY25</strain>
    </source>
</reference>